<dbReference type="AlphaFoldDB" id="A0A0B1P3H1"/>
<sequence>MVDSSDENIIGVWREGIKYVVIRKKTDKVPNLQFFSIPDLPAHLESKFYDLPLHLQKDVHVIISVTSGIGLAAQYYTEVILPLLNALGVACKAFYTTDCDSLKKIAPTLSGTVILLSGDGGVSDIINYTKSHLTIVLFPMGSGNAIYNSYIKDGLYTLLRGSSKPLPNFRAKFKQAFLKGSQIESMLGAVIISYGFHATLVEESEKYRHHGEKRFLNVAEELLKNPQKYVGSVNGEEMKGYAAATLVKKLDKDYMISPENELRLIHTDTSDLMKGYSEGLGAWKVDKIDFNVEGKMCLDGHIIEVHGQVLVEMSNSVIDLVV</sequence>
<gene>
    <name evidence="2" type="ORF">EV44_g2691</name>
</gene>
<feature type="domain" description="DAGKc" evidence="1">
    <location>
        <begin position="59"/>
        <end position="149"/>
    </location>
</feature>
<dbReference type="Pfam" id="PF00781">
    <property type="entry name" value="DAGK_cat"/>
    <property type="match status" value="1"/>
</dbReference>
<evidence type="ECO:0000259" key="1">
    <source>
        <dbReference type="Pfam" id="PF00781"/>
    </source>
</evidence>
<dbReference type="SUPFAM" id="SSF111331">
    <property type="entry name" value="NAD kinase/diacylglycerol kinase-like"/>
    <property type="match status" value="1"/>
</dbReference>
<dbReference type="GO" id="GO:0016020">
    <property type="term" value="C:membrane"/>
    <property type="evidence" value="ECO:0007669"/>
    <property type="project" value="TreeGrafter"/>
</dbReference>
<accession>A0A0B1P3H1</accession>
<organism evidence="2 3">
    <name type="scientific">Uncinula necator</name>
    <name type="common">Grape powdery mildew</name>
    <dbReference type="NCBI Taxonomy" id="52586"/>
    <lineage>
        <taxon>Eukaryota</taxon>
        <taxon>Fungi</taxon>
        <taxon>Dikarya</taxon>
        <taxon>Ascomycota</taxon>
        <taxon>Pezizomycotina</taxon>
        <taxon>Leotiomycetes</taxon>
        <taxon>Erysiphales</taxon>
        <taxon>Erysiphaceae</taxon>
        <taxon>Erysiphe</taxon>
    </lineage>
</organism>
<dbReference type="InterPro" id="IPR001206">
    <property type="entry name" value="Diacylglycerol_kinase_cat_dom"/>
</dbReference>
<dbReference type="PANTHER" id="PTHR12358:SF108">
    <property type="entry name" value="DAGKC DOMAIN-CONTAINING PROTEIN"/>
    <property type="match status" value="1"/>
</dbReference>
<dbReference type="HOGENOM" id="CLU_847274_0_0_1"/>
<dbReference type="GO" id="GO:0046512">
    <property type="term" value="P:sphingosine biosynthetic process"/>
    <property type="evidence" value="ECO:0007669"/>
    <property type="project" value="TreeGrafter"/>
</dbReference>
<reference evidence="2 3" key="1">
    <citation type="journal article" date="2014" name="BMC Genomics">
        <title>Adaptive genomic structural variation in the grape powdery mildew pathogen, Erysiphe necator.</title>
        <authorList>
            <person name="Jones L."/>
            <person name="Riaz S."/>
            <person name="Morales-Cruz A."/>
            <person name="Amrine K.C."/>
            <person name="McGuire B."/>
            <person name="Gubler W.D."/>
            <person name="Walker M.A."/>
            <person name="Cantu D."/>
        </authorList>
    </citation>
    <scope>NUCLEOTIDE SEQUENCE [LARGE SCALE GENOMIC DNA]</scope>
    <source>
        <strain evidence="3">c</strain>
    </source>
</reference>
<dbReference type="OrthoDB" id="3853857at2759"/>
<dbReference type="Gene3D" id="3.40.50.10330">
    <property type="entry name" value="Probable inorganic polyphosphate/atp-NAD kinase, domain 1"/>
    <property type="match status" value="1"/>
</dbReference>
<keyword evidence="3" id="KW-1185">Reference proteome</keyword>
<dbReference type="EMBL" id="JNVN01002851">
    <property type="protein sequence ID" value="KHJ31496.1"/>
    <property type="molecule type" value="Genomic_DNA"/>
</dbReference>
<comment type="caution">
    <text evidence="2">The sequence shown here is derived from an EMBL/GenBank/DDBJ whole genome shotgun (WGS) entry which is preliminary data.</text>
</comment>
<protein>
    <submittedName>
        <fullName evidence="2">Putative cortical actin cytoskeleton protein vip1</fullName>
    </submittedName>
</protein>
<dbReference type="STRING" id="52586.A0A0B1P3H1"/>
<evidence type="ECO:0000313" key="2">
    <source>
        <dbReference type="EMBL" id="KHJ31496.1"/>
    </source>
</evidence>
<dbReference type="InterPro" id="IPR050187">
    <property type="entry name" value="Lipid_Phosphate_FormReg"/>
</dbReference>
<proteinExistence type="predicted"/>
<dbReference type="GO" id="GO:0001727">
    <property type="term" value="F:lipid kinase activity"/>
    <property type="evidence" value="ECO:0007669"/>
    <property type="project" value="TreeGrafter"/>
</dbReference>
<dbReference type="InterPro" id="IPR016064">
    <property type="entry name" value="NAD/diacylglycerol_kinase_sf"/>
</dbReference>
<dbReference type="GO" id="GO:0005737">
    <property type="term" value="C:cytoplasm"/>
    <property type="evidence" value="ECO:0007669"/>
    <property type="project" value="TreeGrafter"/>
</dbReference>
<dbReference type="OMA" id="SHWETIP"/>
<dbReference type="Proteomes" id="UP000030854">
    <property type="component" value="Unassembled WGS sequence"/>
</dbReference>
<name>A0A0B1P3H1_UNCNE</name>
<evidence type="ECO:0000313" key="3">
    <source>
        <dbReference type="Proteomes" id="UP000030854"/>
    </source>
</evidence>
<dbReference type="PANTHER" id="PTHR12358">
    <property type="entry name" value="SPHINGOSINE KINASE"/>
    <property type="match status" value="1"/>
</dbReference>
<dbReference type="InterPro" id="IPR017438">
    <property type="entry name" value="ATP-NAD_kinase_N"/>
</dbReference>